<name>A0A1C5JSX1_9ACTN</name>
<proteinExistence type="predicted"/>
<dbReference type="EMBL" id="FMDM01000013">
    <property type="protein sequence ID" value="SCG73593.1"/>
    <property type="molecule type" value="Genomic_DNA"/>
</dbReference>
<dbReference type="STRING" id="745366.GA0070213_113135"/>
<gene>
    <name evidence="1" type="ORF">GA0070213_113135</name>
</gene>
<evidence type="ECO:0000313" key="1">
    <source>
        <dbReference type="EMBL" id="SCG73593.1"/>
    </source>
</evidence>
<sequence>MSTLPTLPTCGAPATVRIELYTVDSLDACAYTCTAHTPQATAAIGGAGLAAYPSGLEPGVSRPCGHVHVFPTGALAADPDHPRWCDRDGCRLRGRHRSRARQVDTNRSEASAVEVGLVRALHAGAETMVTLGGEATVLALSIGQARVLRYRLAHLLDLAVASRQR</sequence>
<keyword evidence="2" id="KW-1185">Reference proteome</keyword>
<protein>
    <submittedName>
        <fullName evidence="1">Uncharacterized protein</fullName>
    </submittedName>
</protein>
<reference evidence="2" key="1">
    <citation type="submission" date="2016-06" db="EMBL/GenBank/DDBJ databases">
        <authorList>
            <person name="Varghese N."/>
            <person name="Submissions Spin"/>
        </authorList>
    </citation>
    <scope>NUCLEOTIDE SEQUENCE [LARGE SCALE GENOMIC DNA]</scope>
    <source>
        <strain evidence="2">DSM 45647</strain>
    </source>
</reference>
<accession>A0A1C5JSX1</accession>
<evidence type="ECO:0000313" key="2">
    <source>
        <dbReference type="Proteomes" id="UP000199360"/>
    </source>
</evidence>
<dbReference type="Proteomes" id="UP000199360">
    <property type="component" value="Unassembled WGS sequence"/>
</dbReference>
<dbReference type="RefSeq" id="WP_091068870.1">
    <property type="nucleotide sequence ID" value="NZ_FMDM01000013.1"/>
</dbReference>
<organism evidence="1 2">
    <name type="scientific">Micromonospora humi</name>
    <dbReference type="NCBI Taxonomy" id="745366"/>
    <lineage>
        <taxon>Bacteria</taxon>
        <taxon>Bacillati</taxon>
        <taxon>Actinomycetota</taxon>
        <taxon>Actinomycetes</taxon>
        <taxon>Micromonosporales</taxon>
        <taxon>Micromonosporaceae</taxon>
        <taxon>Micromonospora</taxon>
    </lineage>
</organism>
<dbReference type="AlphaFoldDB" id="A0A1C5JSX1"/>
<dbReference type="OrthoDB" id="3398794at2"/>